<sequence length="338" mass="38668">MPYSHHSHSGEFCKHATGTLEEVVLEAIRQNFTVYGLTEHVPRYRIEDLYPEEEAISLKDLELQFDAFLVEAHRLKDKYASRITLLVGCETEFITETDLTGLESLLQRHGTRIEYLVGSVHHVNGVPIDFDKETFEKLLSSFEADCAKDPGPDTTEMEKVMSIYFDAQFELLQRFHPEVIGHFDLCRLYYPSLALSAYPSIVEKIKRNISCAVEYGALFEINAAAFRKGWRTAYPGTDVTQIISELGGRFTISDDSHGPQAVGHNYEKLYKYMRELELPELWYLSEGSISNKTGRKLVPVREHGEWKANRFWGSRKGSWDSLRHSTKLRAGSTGQLTF</sequence>
<dbReference type="InterPro" id="IPR004013">
    <property type="entry name" value="PHP_dom"/>
</dbReference>
<dbReference type="Gene3D" id="3.20.20.140">
    <property type="entry name" value="Metal-dependent hydrolases"/>
    <property type="match status" value="1"/>
</dbReference>
<comment type="catalytic activity">
    <reaction evidence="7 8">
        <text>L-histidinol phosphate + H2O = L-histidinol + phosphate</text>
        <dbReference type="Rhea" id="RHEA:14465"/>
        <dbReference type="ChEBI" id="CHEBI:15377"/>
        <dbReference type="ChEBI" id="CHEBI:43474"/>
        <dbReference type="ChEBI" id="CHEBI:57699"/>
        <dbReference type="ChEBI" id="CHEBI:57980"/>
        <dbReference type="EC" id="3.1.3.15"/>
    </reaction>
</comment>
<keyword evidence="4 8" id="KW-0028">Amino-acid biosynthesis</keyword>
<evidence type="ECO:0000256" key="5">
    <source>
        <dbReference type="ARBA" id="ARBA00022801"/>
    </source>
</evidence>
<dbReference type="CDD" id="cd12110">
    <property type="entry name" value="PHP_HisPPase_Hisj_like"/>
    <property type="match status" value="1"/>
</dbReference>
<evidence type="ECO:0000256" key="2">
    <source>
        <dbReference type="ARBA" id="ARBA00009152"/>
    </source>
</evidence>
<reference evidence="10 11" key="1">
    <citation type="submission" date="2018-06" db="EMBL/GenBank/DDBJ databases">
        <title>A transcriptomic atlas of mushroom development highlights an independent origin of complex multicellularity.</title>
        <authorList>
            <consortium name="DOE Joint Genome Institute"/>
            <person name="Krizsan K."/>
            <person name="Almasi E."/>
            <person name="Merenyi Z."/>
            <person name="Sahu N."/>
            <person name="Viragh M."/>
            <person name="Koszo T."/>
            <person name="Mondo S."/>
            <person name="Kiss B."/>
            <person name="Balint B."/>
            <person name="Kues U."/>
            <person name="Barry K."/>
            <person name="Hegedus J.C."/>
            <person name="Henrissat B."/>
            <person name="Johnson J."/>
            <person name="Lipzen A."/>
            <person name="Ohm R."/>
            <person name="Nagy I."/>
            <person name="Pangilinan J."/>
            <person name="Yan J."/>
            <person name="Xiong Y."/>
            <person name="Grigoriev I.V."/>
            <person name="Hibbett D.S."/>
            <person name="Nagy L.G."/>
        </authorList>
    </citation>
    <scope>NUCLEOTIDE SEQUENCE [LARGE SCALE GENOMIC DNA]</scope>
    <source>
        <strain evidence="10 11">SZMC22713</strain>
    </source>
</reference>
<feature type="domain" description="PHP" evidence="9">
    <location>
        <begin position="5"/>
        <end position="223"/>
    </location>
</feature>
<dbReference type="GO" id="GO:0004401">
    <property type="term" value="F:histidinol-phosphatase activity"/>
    <property type="evidence" value="ECO:0007669"/>
    <property type="project" value="UniProtKB-UniRule"/>
</dbReference>
<dbReference type="PANTHER" id="PTHR21039">
    <property type="entry name" value="HISTIDINOL PHOSPHATASE-RELATED"/>
    <property type="match status" value="1"/>
</dbReference>
<evidence type="ECO:0000256" key="7">
    <source>
        <dbReference type="ARBA" id="ARBA00049158"/>
    </source>
</evidence>
<evidence type="ECO:0000256" key="4">
    <source>
        <dbReference type="ARBA" id="ARBA00022605"/>
    </source>
</evidence>
<comment type="similarity">
    <text evidence="2 8">Belongs to the PHP hydrolase family. HisK subfamily.</text>
</comment>
<dbReference type="GO" id="GO:0005737">
    <property type="term" value="C:cytoplasm"/>
    <property type="evidence" value="ECO:0007669"/>
    <property type="project" value="TreeGrafter"/>
</dbReference>
<name>A0A4Y7Q0D6_9AGAM</name>
<dbReference type="NCBIfam" id="TIGR01856">
    <property type="entry name" value="hisJ_fam"/>
    <property type="match status" value="1"/>
</dbReference>
<organism evidence="10 11">
    <name type="scientific">Rickenella mellea</name>
    <dbReference type="NCBI Taxonomy" id="50990"/>
    <lineage>
        <taxon>Eukaryota</taxon>
        <taxon>Fungi</taxon>
        <taxon>Dikarya</taxon>
        <taxon>Basidiomycota</taxon>
        <taxon>Agaricomycotina</taxon>
        <taxon>Agaricomycetes</taxon>
        <taxon>Hymenochaetales</taxon>
        <taxon>Rickenellaceae</taxon>
        <taxon>Rickenella</taxon>
    </lineage>
</organism>
<evidence type="ECO:0000256" key="3">
    <source>
        <dbReference type="ARBA" id="ARBA00013085"/>
    </source>
</evidence>
<dbReference type="EMBL" id="ML170186">
    <property type="protein sequence ID" value="TDL20698.1"/>
    <property type="molecule type" value="Genomic_DNA"/>
</dbReference>
<dbReference type="OrthoDB" id="5957391at2759"/>
<evidence type="ECO:0000256" key="6">
    <source>
        <dbReference type="ARBA" id="ARBA00023102"/>
    </source>
</evidence>
<dbReference type="Proteomes" id="UP000294933">
    <property type="component" value="Unassembled WGS sequence"/>
</dbReference>
<keyword evidence="11" id="KW-1185">Reference proteome</keyword>
<evidence type="ECO:0000256" key="8">
    <source>
        <dbReference type="RuleBase" id="RU366003"/>
    </source>
</evidence>
<evidence type="ECO:0000259" key="9">
    <source>
        <dbReference type="Pfam" id="PF02811"/>
    </source>
</evidence>
<dbReference type="UniPathway" id="UPA00031">
    <property type="reaction ID" value="UER00013"/>
</dbReference>
<dbReference type="InterPro" id="IPR016195">
    <property type="entry name" value="Pol/histidinol_Pase-like"/>
</dbReference>
<dbReference type="VEuPathDB" id="FungiDB:BD410DRAFT_790669"/>
<dbReference type="AlphaFoldDB" id="A0A4Y7Q0D6"/>
<dbReference type="GO" id="GO:0000105">
    <property type="term" value="P:L-histidine biosynthetic process"/>
    <property type="evidence" value="ECO:0007669"/>
    <property type="project" value="UniProtKB-UniRule"/>
</dbReference>
<evidence type="ECO:0000313" key="11">
    <source>
        <dbReference type="Proteomes" id="UP000294933"/>
    </source>
</evidence>
<accession>A0A4Y7Q0D6</accession>
<dbReference type="SUPFAM" id="SSF89550">
    <property type="entry name" value="PHP domain-like"/>
    <property type="match status" value="1"/>
</dbReference>
<evidence type="ECO:0000313" key="10">
    <source>
        <dbReference type="EMBL" id="TDL20698.1"/>
    </source>
</evidence>
<dbReference type="EC" id="3.1.3.15" evidence="3 8"/>
<dbReference type="Pfam" id="PF02811">
    <property type="entry name" value="PHP"/>
    <property type="match status" value="1"/>
</dbReference>
<dbReference type="InterPro" id="IPR010140">
    <property type="entry name" value="Histidinol_P_phosphatase_HisJ"/>
</dbReference>
<dbReference type="STRING" id="50990.A0A4Y7Q0D6"/>
<keyword evidence="5 8" id="KW-0378">Hydrolase</keyword>
<evidence type="ECO:0000256" key="1">
    <source>
        <dbReference type="ARBA" id="ARBA00004970"/>
    </source>
</evidence>
<comment type="pathway">
    <text evidence="1 8">Amino-acid biosynthesis; L-histidine biosynthesis; L-histidine from 5-phospho-alpha-D-ribose 1-diphosphate: step 8/9.</text>
</comment>
<protein>
    <recommendedName>
        <fullName evidence="3 8">Histidinol-phosphatase</fullName>
        <shortName evidence="8">HolPase</shortName>
        <ecNumber evidence="3 8">3.1.3.15</ecNumber>
    </recommendedName>
</protein>
<gene>
    <name evidence="10" type="ORF">BD410DRAFT_790669</name>
</gene>
<keyword evidence="6 8" id="KW-0368">Histidine biosynthesis</keyword>
<dbReference type="PANTHER" id="PTHR21039:SF0">
    <property type="entry name" value="HISTIDINOL-PHOSPHATASE"/>
    <property type="match status" value="1"/>
</dbReference>
<proteinExistence type="inferred from homology"/>